<protein>
    <submittedName>
        <fullName evidence="1">Uncharacterized protein</fullName>
    </submittedName>
</protein>
<accession>A0A0E9PUH4</accession>
<organism evidence="1">
    <name type="scientific">Anguilla anguilla</name>
    <name type="common">European freshwater eel</name>
    <name type="synonym">Muraena anguilla</name>
    <dbReference type="NCBI Taxonomy" id="7936"/>
    <lineage>
        <taxon>Eukaryota</taxon>
        <taxon>Metazoa</taxon>
        <taxon>Chordata</taxon>
        <taxon>Craniata</taxon>
        <taxon>Vertebrata</taxon>
        <taxon>Euteleostomi</taxon>
        <taxon>Actinopterygii</taxon>
        <taxon>Neopterygii</taxon>
        <taxon>Teleostei</taxon>
        <taxon>Anguilliformes</taxon>
        <taxon>Anguillidae</taxon>
        <taxon>Anguilla</taxon>
    </lineage>
</organism>
<proteinExistence type="predicted"/>
<reference evidence="1" key="2">
    <citation type="journal article" date="2015" name="Fish Shellfish Immunol.">
        <title>Early steps in the European eel (Anguilla anguilla)-Vibrio vulnificus interaction in the gills: Role of the RtxA13 toxin.</title>
        <authorList>
            <person name="Callol A."/>
            <person name="Pajuelo D."/>
            <person name="Ebbesson L."/>
            <person name="Teles M."/>
            <person name="MacKenzie S."/>
            <person name="Amaro C."/>
        </authorList>
    </citation>
    <scope>NUCLEOTIDE SEQUENCE</scope>
</reference>
<dbReference type="AlphaFoldDB" id="A0A0E9PUH4"/>
<name>A0A0E9PUH4_ANGAN</name>
<evidence type="ECO:0000313" key="1">
    <source>
        <dbReference type="EMBL" id="JAH07927.1"/>
    </source>
</evidence>
<sequence length="36" mass="4363">MRTRSFMHDTNSVLEQSIFLFSPLRFNFTVQESWLP</sequence>
<dbReference type="EMBL" id="GBXM01100650">
    <property type="protein sequence ID" value="JAH07927.1"/>
    <property type="molecule type" value="Transcribed_RNA"/>
</dbReference>
<reference evidence="1" key="1">
    <citation type="submission" date="2014-11" db="EMBL/GenBank/DDBJ databases">
        <authorList>
            <person name="Amaro Gonzalez C."/>
        </authorList>
    </citation>
    <scope>NUCLEOTIDE SEQUENCE</scope>
</reference>